<evidence type="ECO:0000259" key="3">
    <source>
        <dbReference type="PROSITE" id="PS00662"/>
    </source>
</evidence>
<sequence>MDESTTSPLQNPKLEHLPAKAMTGQNPMDNSRVSSVMRCSPPPPPVLQVVGQPPLISVTVQQMVRDAYAQQASDIHVRVGEVPRFRIRGHMVVYSKGEIVSPQTFESYLTEVLTPSQRQRFTETKELDTGIFYPGFLRCRVNCFETLTGGAMVLRLITLEVPSIDSLRLPAVLKDIVSKKQGLILVTGPTGSGKSTTIASMIRFLNETAQKHIVTIEDPIEYVHTSQKCLISQREVGLHTYEFHDALRSVLREDPDVILIGEMRDRITVDTALKAAQTGHLVLGTLHTKNAMAVINRLLNIYNPDEQAAMRVQIVDSLVAVIAQQLIPTTDARRVAAMEILLNTPTMQDFLLKGEDIQAYQLMEDSTSDGMQVMNHALCELMLTGQIRVEDAVNASPDVGDLRRRARNDGYNPSQSTRREKQEAYNFTPR</sequence>
<evidence type="ECO:0000256" key="1">
    <source>
        <dbReference type="ARBA" id="ARBA00006611"/>
    </source>
</evidence>
<feature type="region of interest" description="Disordered" evidence="2">
    <location>
        <begin position="398"/>
        <end position="430"/>
    </location>
</feature>
<evidence type="ECO:0000256" key="2">
    <source>
        <dbReference type="SAM" id="MobiDB-lite"/>
    </source>
</evidence>
<reference evidence="4" key="2">
    <citation type="journal article" date="2019" name="Genome Biol. Evol.">
        <title>Day and night: Metabolic profiles and evolutionary relationships of six axenic non-marine cyanobacteria.</title>
        <authorList>
            <person name="Will S.E."/>
            <person name="Henke P."/>
            <person name="Boedeker C."/>
            <person name="Huang S."/>
            <person name="Brinkmann H."/>
            <person name="Rohde M."/>
            <person name="Jarek M."/>
            <person name="Friedl T."/>
            <person name="Seufert S."/>
            <person name="Schumacher M."/>
            <person name="Overmann J."/>
            <person name="Neumann-Schaal M."/>
            <person name="Petersen J."/>
        </authorList>
    </citation>
    <scope>NUCLEOTIDE SEQUENCE [LARGE SCALE GENOMIC DNA]</scope>
    <source>
        <strain evidence="4">PCC 7102</strain>
    </source>
</reference>
<dbReference type="GO" id="GO:0016887">
    <property type="term" value="F:ATP hydrolysis activity"/>
    <property type="evidence" value="ECO:0007669"/>
    <property type="project" value="InterPro"/>
</dbReference>
<dbReference type="Pfam" id="PF00437">
    <property type="entry name" value="T2SSE"/>
    <property type="match status" value="1"/>
</dbReference>
<feature type="compositionally biased region" description="Polar residues" evidence="2">
    <location>
        <begin position="1"/>
        <end position="10"/>
    </location>
</feature>
<dbReference type="PANTHER" id="PTHR30486">
    <property type="entry name" value="TWITCHING MOTILITY PROTEIN PILT"/>
    <property type="match status" value="1"/>
</dbReference>
<evidence type="ECO:0000313" key="4">
    <source>
        <dbReference type="EMBL" id="RUT06135.1"/>
    </source>
</evidence>
<dbReference type="InterPro" id="IPR006321">
    <property type="entry name" value="PilT/PilU"/>
</dbReference>
<dbReference type="PANTHER" id="PTHR30486:SF16">
    <property type="entry name" value="TWITCHING MOTILITY PROTEIN PILT"/>
    <property type="match status" value="1"/>
</dbReference>
<dbReference type="Gene3D" id="3.30.450.90">
    <property type="match status" value="1"/>
</dbReference>
<protein>
    <submittedName>
        <fullName evidence="4">Twitching motility protein PilT</fullName>
    </submittedName>
</protein>
<name>A0A433VJA2_9CYAN</name>
<proteinExistence type="inferred from homology"/>
<dbReference type="PROSITE" id="PS00662">
    <property type="entry name" value="T2SP_E"/>
    <property type="match status" value="1"/>
</dbReference>
<accession>A0A433VJA2</accession>
<dbReference type="AlphaFoldDB" id="A0A433VJA2"/>
<dbReference type="Proteomes" id="UP000271624">
    <property type="component" value="Unassembled WGS sequence"/>
</dbReference>
<dbReference type="SMART" id="SM00382">
    <property type="entry name" value="AAA"/>
    <property type="match status" value="1"/>
</dbReference>
<dbReference type="InterPro" id="IPR050921">
    <property type="entry name" value="T4SS_GSP_E_ATPase"/>
</dbReference>
<gene>
    <name evidence="4" type="primary">pilT</name>
    <name evidence="4" type="ORF">DSM106972_033410</name>
</gene>
<dbReference type="EMBL" id="RSCL01000007">
    <property type="protein sequence ID" value="RUT06135.1"/>
    <property type="molecule type" value="Genomic_DNA"/>
</dbReference>
<evidence type="ECO:0000313" key="5">
    <source>
        <dbReference type="Proteomes" id="UP000271624"/>
    </source>
</evidence>
<dbReference type="SUPFAM" id="SSF52540">
    <property type="entry name" value="P-loop containing nucleoside triphosphate hydrolases"/>
    <property type="match status" value="1"/>
</dbReference>
<keyword evidence="5" id="KW-1185">Reference proteome</keyword>
<dbReference type="Gene3D" id="3.40.50.300">
    <property type="entry name" value="P-loop containing nucleotide triphosphate hydrolases"/>
    <property type="match status" value="1"/>
</dbReference>
<dbReference type="InterPro" id="IPR001482">
    <property type="entry name" value="T2SS/T4SS_dom"/>
</dbReference>
<comment type="caution">
    <text evidence="4">The sequence shown here is derived from an EMBL/GenBank/DDBJ whole genome shotgun (WGS) entry which is preliminary data.</text>
</comment>
<comment type="similarity">
    <text evidence="1">Belongs to the GSP E family.</text>
</comment>
<dbReference type="InterPro" id="IPR027417">
    <property type="entry name" value="P-loop_NTPase"/>
</dbReference>
<dbReference type="GO" id="GO:0005524">
    <property type="term" value="F:ATP binding"/>
    <property type="evidence" value="ECO:0007669"/>
    <property type="project" value="InterPro"/>
</dbReference>
<dbReference type="CDD" id="cd01131">
    <property type="entry name" value="PilT"/>
    <property type="match status" value="1"/>
</dbReference>
<feature type="region of interest" description="Disordered" evidence="2">
    <location>
        <begin position="1"/>
        <end position="38"/>
    </location>
</feature>
<dbReference type="InterPro" id="IPR003593">
    <property type="entry name" value="AAA+_ATPase"/>
</dbReference>
<organism evidence="4 5">
    <name type="scientific">Dulcicalothrix desertica PCC 7102</name>
    <dbReference type="NCBI Taxonomy" id="232991"/>
    <lineage>
        <taxon>Bacteria</taxon>
        <taxon>Bacillati</taxon>
        <taxon>Cyanobacteriota</taxon>
        <taxon>Cyanophyceae</taxon>
        <taxon>Nostocales</taxon>
        <taxon>Calotrichaceae</taxon>
        <taxon>Dulcicalothrix</taxon>
    </lineage>
</organism>
<feature type="domain" description="Bacterial type II secretion system protein E" evidence="3">
    <location>
        <begin position="251"/>
        <end position="265"/>
    </location>
</feature>
<reference evidence="4" key="1">
    <citation type="submission" date="2018-12" db="EMBL/GenBank/DDBJ databases">
        <authorList>
            <person name="Will S."/>
            <person name="Neumann-Schaal M."/>
            <person name="Henke P."/>
        </authorList>
    </citation>
    <scope>NUCLEOTIDE SEQUENCE</scope>
    <source>
        <strain evidence="4">PCC 7102</strain>
    </source>
</reference>
<dbReference type="NCBIfam" id="TIGR01420">
    <property type="entry name" value="pilT_fam"/>
    <property type="match status" value="1"/>
</dbReference>
<feature type="compositionally biased region" description="Polar residues" evidence="2">
    <location>
        <begin position="23"/>
        <end position="34"/>
    </location>
</feature>